<evidence type="ECO:0000259" key="1">
    <source>
        <dbReference type="Pfam" id="PF01636"/>
    </source>
</evidence>
<dbReference type="RefSeq" id="WP_345418407.1">
    <property type="nucleotide sequence ID" value="NZ_BAABGT010000038.1"/>
</dbReference>
<sequence>MRPSHTATLGLAALGDADLAELVAAQLGVPEAVVLSSVVEAHPYDRPAITTAGRHVVTGTARTPDGETRAFRFFVKVIQAYHRSPLRFAVPEPLRAAAAAVVPWRTEADLYRSDLRDRLPAGLTAPRAFAVRELEADSAALWLEQVPLRPATWGPATYRRAAYLLGRFAASRAIAPLVTAVHGARTPRVYADGRLAGVVRPAFDGPDLWAHPLVRESFDHDLRRRLDAAFEALPDLLAELDDTPVAAAHGDACPANLLLAADRPELVLVDFGFCGRAPLGTDLARLVTSEIQTGHRGVADLLGLDDACLDSYAAGLSAEGGRVRTARLRRSHAILMTVFTALSAVPVEHLGADPTAELRRETHARAAVARFVLDRLATARDR</sequence>
<name>A0ABP8RTF6_9PSEU</name>
<feature type="domain" description="Aminoglycoside phosphotransferase" evidence="1">
    <location>
        <begin position="116"/>
        <end position="292"/>
    </location>
</feature>
<dbReference type="Gene3D" id="3.90.1200.10">
    <property type="match status" value="1"/>
</dbReference>
<evidence type="ECO:0000313" key="3">
    <source>
        <dbReference type="Proteomes" id="UP001501598"/>
    </source>
</evidence>
<dbReference type="InterPro" id="IPR011009">
    <property type="entry name" value="Kinase-like_dom_sf"/>
</dbReference>
<organism evidence="2 3">
    <name type="scientific">Pseudonocardia xishanensis</name>
    <dbReference type="NCBI Taxonomy" id="630995"/>
    <lineage>
        <taxon>Bacteria</taxon>
        <taxon>Bacillati</taxon>
        <taxon>Actinomycetota</taxon>
        <taxon>Actinomycetes</taxon>
        <taxon>Pseudonocardiales</taxon>
        <taxon>Pseudonocardiaceae</taxon>
        <taxon>Pseudonocardia</taxon>
    </lineage>
</organism>
<comment type="caution">
    <text evidence="2">The sequence shown here is derived from an EMBL/GenBank/DDBJ whole genome shotgun (WGS) entry which is preliminary data.</text>
</comment>
<keyword evidence="3" id="KW-1185">Reference proteome</keyword>
<protein>
    <recommendedName>
        <fullName evidence="1">Aminoglycoside phosphotransferase domain-containing protein</fullName>
    </recommendedName>
</protein>
<dbReference type="Pfam" id="PF01636">
    <property type="entry name" value="APH"/>
    <property type="match status" value="1"/>
</dbReference>
<gene>
    <name evidence="2" type="ORF">GCM10023175_32240</name>
</gene>
<dbReference type="SUPFAM" id="SSF56112">
    <property type="entry name" value="Protein kinase-like (PK-like)"/>
    <property type="match status" value="1"/>
</dbReference>
<dbReference type="Proteomes" id="UP001501598">
    <property type="component" value="Unassembled WGS sequence"/>
</dbReference>
<reference evidence="3" key="1">
    <citation type="journal article" date="2019" name="Int. J. Syst. Evol. Microbiol.">
        <title>The Global Catalogue of Microorganisms (GCM) 10K type strain sequencing project: providing services to taxonomists for standard genome sequencing and annotation.</title>
        <authorList>
            <consortium name="The Broad Institute Genomics Platform"/>
            <consortium name="The Broad Institute Genome Sequencing Center for Infectious Disease"/>
            <person name="Wu L."/>
            <person name="Ma J."/>
        </authorList>
    </citation>
    <scope>NUCLEOTIDE SEQUENCE [LARGE SCALE GENOMIC DNA]</scope>
    <source>
        <strain evidence="3">JCM 17906</strain>
    </source>
</reference>
<dbReference type="EMBL" id="BAABGT010000038">
    <property type="protein sequence ID" value="GAA4547626.1"/>
    <property type="molecule type" value="Genomic_DNA"/>
</dbReference>
<accession>A0ABP8RTF6</accession>
<dbReference type="InterPro" id="IPR002575">
    <property type="entry name" value="Aminoglycoside_PTrfase"/>
</dbReference>
<evidence type="ECO:0000313" key="2">
    <source>
        <dbReference type="EMBL" id="GAA4547626.1"/>
    </source>
</evidence>
<proteinExistence type="predicted"/>